<keyword evidence="1" id="KW-1133">Transmembrane helix</keyword>
<gene>
    <name evidence="2" type="ORF">GOODEAATRI_015459</name>
</gene>
<accession>A0ABV0MI67</accession>
<protein>
    <submittedName>
        <fullName evidence="2">Uncharacterized protein</fullName>
    </submittedName>
</protein>
<proteinExistence type="predicted"/>
<keyword evidence="1" id="KW-0812">Transmembrane</keyword>
<dbReference type="EMBL" id="JAHRIO010001144">
    <property type="protein sequence ID" value="MEQ2158737.1"/>
    <property type="molecule type" value="Genomic_DNA"/>
</dbReference>
<keyword evidence="3" id="KW-1185">Reference proteome</keyword>
<comment type="caution">
    <text evidence="2">The sequence shown here is derived from an EMBL/GenBank/DDBJ whole genome shotgun (WGS) entry which is preliminary data.</text>
</comment>
<organism evidence="2 3">
    <name type="scientific">Goodea atripinnis</name>
    <dbReference type="NCBI Taxonomy" id="208336"/>
    <lineage>
        <taxon>Eukaryota</taxon>
        <taxon>Metazoa</taxon>
        <taxon>Chordata</taxon>
        <taxon>Craniata</taxon>
        <taxon>Vertebrata</taxon>
        <taxon>Euteleostomi</taxon>
        <taxon>Actinopterygii</taxon>
        <taxon>Neopterygii</taxon>
        <taxon>Teleostei</taxon>
        <taxon>Neoteleostei</taxon>
        <taxon>Acanthomorphata</taxon>
        <taxon>Ovalentaria</taxon>
        <taxon>Atherinomorphae</taxon>
        <taxon>Cyprinodontiformes</taxon>
        <taxon>Goodeidae</taxon>
        <taxon>Goodea</taxon>
    </lineage>
</organism>
<evidence type="ECO:0000313" key="2">
    <source>
        <dbReference type="EMBL" id="MEQ2158737.1"/>
    </source>
</evidence>
<keyword evidence="1" id="KW-0472">Membrane</keyword>
<sequence>MDIPSAFWLLSATPRWNLFENLLKASVVKAHVTCSFSHVLQAKTEKQTHEQIQKKCQNFQSWEIFKHVIIFITVFILCSSFIFFQPTLKDLQKLSQIIFLLSNSHYHYFPNMVHRHNPGLSLLTGFKDHRL</sequence>
<dbReference type="Proteomes" id="UP001476798">
    <property type="component" value="Unassembled WGS sequence"/>
</dbReference>
<evidence type="ECO:0000256" key="1">
    <source>
        <dbReference type="SAM" id="Phobius"/>
    </source>
</evidence>
<evidence type="ECO:0000313" key="3">
    <source>
        <dbReference type="Proteomes" id="UP001476798"/>
    </source>
</evidence>
<reference evidence="2 3" key="1">
    <citation type="submission" date="2021-06" db="EMBL/GenBank/DDBJ databases">
        <authorList>
            <person name="Palmer J.M."/>
        </authorList>
    </citation>
    <scope>NUCLEOTIDE SEQUENCE [LARGE SCALE GENOMIC DNA]</scope>
    <source>
        <strain evidence="2 3">GA_2019</strain>
        <tissue evidence="2">Muscle</tissue>
    </source>
</reference>
<name>A0ABV0MI67_9TELE</name>
<feature type="transmembrane region" description="Helical" evidence="1">
    <location>
        <begin position="64"/>
        <end position="84"/>
    </location>
</feature>